<dbReference type="GO" id="GO:0003676">
    <property type="term" value="F:nucleic acid binding"/>
    <property type="evidence" value="ECO:0007669"/>
    <property type="project" value="InterPro"/>
</dbReference>
<dbReference type="HAMAP" id="MF_00048">
    <property type="entry name" value="UPF0102"/>
    <property type="match status" value="1"/>
</dbReference>
<organism evidence="3 4">
    <name type="scientific">Candidatus Harrisonbacteria bacterium RIFCSPLOWO2_01_FULL_44_18</name>
    <dbReference type="NCBI Taxonomy" id="1798407"/>
    <lineage>
        <taxon>Bacteria</taxon>
        <taxon>Candidatus Harrisoniibacteriota</taxon>
    </lineage>
</organism>
<protein>
    <recommendedName>
        <fullName evidence="2">UPF0102 protein A3A16_03965</fullName>
    </recommendedName>
</protein>
<gene>
    <name evidence="3" type="ORF">A3A16_03965</name>
</gene>
<dbReference type="InterPro" id="IPR003509">
    <property type="entry name" value="UPF0102_YraN-like"/>
</dbReference>
<dbReference type="PANTHER" id="PTHR34039">
    <property type="entry name" value="UPF0102 PROTEIN YRAN"/>
    <property type="match status" value="1"/>
</dbReference>
<dbReference type="InterPro" id="IPR011856">
    <property type="entry name" value="tRNA_endonuc-like_dom_sf"/>
</dbReference>
<dbReference type="PANTHER" id="PTHR34039:SF1">
    <property type="entry name" value="UPF0102 PROTEIN YRAN"/>
    <property type="match status" value="1"/>
</dbReference>
<dbReference type="SUPFAM" id="SSF52980">
    <property type="entry name" value="Restriction endonuclease-like"/>
    <property type="match status" value="1"/>
</dbReference>
<comment type="similarity">
    <text evidence="1 2">Belongs to the UPF0102 family.</text>
</comment>
<dbReference type="STRING" id="1798407.A3A16_03965"/>
<proteinExistence type="inferred from homology"/>
<dbReference type="AlphaFoldDB" id="A0A1G1ZMG0"/>
<dbReference type="EMBL" id="MHJJ01000007">
    <property type="protein sequence ID" value="OGY65741.1"/>
    <property type="molecule type" value="Genomic_DNA"/>
</dbReference>
<name>A0A1G1ZMG0_9BACT</name>
<accession>A0A1G1ZMG0</accession>
<dbReference type="Gene3D" id="3.40.1350.10">
    <property type="match status" value="1"/>
</dbReference>
<comment type="caution">
    <text evidence="3">The sequence shown here is derived from an EMBL/GenBank/DDBJ whole genome shotgun (WGS) entry which is preliminary data.</text>
</comment>
<dbReference type="InterPro" id="IPR011335">
    <property type="entry name" value="Restrct_endonuc-II-like"/>
</dbReference>
<evidence type="ECO:0000256" key="2">
    <source>
        <dbReference type="HAMAP-Rule" id="MF_00048"/>
    </source>
</evidence>
<evidence type="ECO:0000313" key="4">
    <source>
        <dbReference type="Proteomes" id="UP000177942"/>
    </source>
</evidence>
<reference evidence="3 4" key="1">
    <citation type="journal article" date="2016" name="Nat. Commun.">
        <title>Thousands of microbial genomes shed light on interconnected biogeochemical processes in an aquifer system.</title>
        <authorList>
            <person name="Anantharaman K."/>
            <person name="Brown C.T."/>
            <person name="Hug L.A."/>
            <person name="Sharon I."/>
            <person name="Castelle C.J."/>
            <person name="Probst A.J."/>
            <person name="Thomas B.C."/>
            <person name="Singh A."/>
            <person name="Wilkins M.J."/>
            <person name="Karaoz U."/>
            <person name="Brodie E.L."/>
            <person name="Williams K.H."/>
            <person name="Hubbard S.S."/>
            <person name="Banfield J.F."/>
        </authorList>
    </citation>
    <scope>NUCLEOTIDE SEQUENCE [LARGE SCALE GENOMIC DNA]</scope>
</reference>
<dbReference type="CDD" id="cd20736">
    <property type="entry name" value="PoNe_Nuclease"/>
    <property type="match status" value="1"/>
</dbReference>
<dbReference type="Proteomes" id="UP000177942">
    <property type="component" value="Unassembled WGS sequence"/>
</dbReference>
<evidence type="ECO:0000313" key="3">
    <source>
        <dbReference type="EMBL" id="OGY65741.1"/>
    </source>
</evidence>
<dbReference type="Pfam" id="PF02021">
    <property type="entry name" value="UPF0102"/>
    <property type="match status" value="1"/>
</dbReference>
<evidence type="ECO:0000256" key="1">
    <source>
        <dbReference type="ARBA" id="ARBA00006738"/>
    </source>
</evidence>
<sequence>MIHKSDIGKLGEDLACEYLKNKGYKIIERNFRRKWGELDIIAKDPKNVLVFIEVKTLRFGNSAIAELFNAANQLLPEENLTAAKLKKLKRTASLYAGNHQELINDKKGWRIDLVAIKLFSEENYQINHIENIEY</sequence>